<dbReference type="SMART" id="SM00304">
    <property type="entry name" value="HAMP"/>
    <property type="match status" value="1"/>
</dbReference>
<keyword evidence="7 12" id="KW-1133">Transmembrane helix</keyword>
<dbReference type="GO" id="GO:0004888">
    <property type="term" value="F:transmembrane signaling receptor activity"/>
    <property type="evidence" value="ECO:0007669"/>
    <property type="project" value="InterPro"/>
</dbReference>
<comment type="similarity">
    <text evidence="10">Belongs to the methyl-accepting chemotaxis (MCP) protein family.</text>
</comment>
<dbReference type="InterPro" id="IPR004089">
    <property type="entry name" value="MCPsignal_dom"/>
</dbReference>
<keyword evidence="5" id="KW-0997">Cell inner membrane</keyword>
<dbReference type="GO" id="GO:0005886">
    <property type="term" value="C:plasma membrane"/>
    <property type="evidence" value="ECO:0007669"/>
    <property type="project" value="UniProtKB-SubCell"/>
</dbReference>
<evidence type="ECO:0008006" key="17">
    <source>
        <dbReference type="Google" id="ProtNLM"/>
    </source>
</evidence>
<keyword evidence="4" id="KW-0145">Chemotaxis</keyword>
<gene>
    <name evidence="15" type="ORF">TK06_09350</name>
</gene>
<evidence type="ECO:0000256" key="8">
    <source>
        <dbReference type="ARBA" id="ARBA00023136"/>
    </source>
</evidence>
<evidence type="ECO:0000256" key="4">
    <source>
        <dbReference type="ARBA" id="ARBA00022500"/>
    </source>
</evidence>
<keyword evidence="9 11" id="KW-0807">Transducer</keyword>
<evidence type="ECO:0000256" key="12">
    <source>
        <dbReference type="SAM" id="Phobius"/>
    </source>
</evidence>
<dbReference type="Proteomes" id="UP000076083">
    <property type="component" value="Chromosome"/>
</dbReference>
<organism evidence="15 16">
    <name type="scientific">Pseudomonas fluorescens</name>
    <dbReference type="NCBI Taxonomy" id="294"/>
    <lineage>
        <taxon>Bacteria</taxon>
        <taxon>Pseudomonadati</taxon>
        <taxon>Pseudomonadota</taxon>
        <taxon>Gammaproteobacteria</taxon>
        <taxon>Pseudomonadales</taxon>
        <taxon>Pseudomonadaceae</taxon>
        <taxon>Pseudomonas</taxon>
    </lineage>
</organism>
<evidence type="ECO:0000256" key="10">
    <source>
        <dbReference type="ARBA" id="ARBA00029447"/>
    </source>
</evidence>
<dbReference type="PROSITE" id="PS50111">
    <property type="entry name" value="CHEMOTAXIS_TRANSDUC_2"/>
    <property type="match status" value="1"/>
</dbReference>
<reference evidence="16" key="1">
    <citation type="submission" date="2016-04" db="EMBL/GenBank/DDBJ databases">
        <authorList>
            <person name="Ray J."/>
            <person name="Price M."/>
            <person name="Deutschbauer A."/>
        </authorList>
    </citation>
    <scope>NUCLEOTIDE SEQUENCE [LARGE SCALE GENOMIC DNA]</scope>
    <source>
        <strain evidence="16">FW300-N2E2</strain>
    </source>
</reference>
<dbReference type="SUPFAM" id="SSF58104">
    <property type="entry name" value="Methyl-accepting chemotaxis protein (MCP) signaling domain"/>
    <property type="match status" value="1"/>
</dbReference>
<reference evidence="15 16" key="2">
    <citation type="journal article" date="2018" name="Nature">
        <title>Mutant phenotypes for thousands of bacterial genes of unknown function.</title>
        <authorList>
            <person name="Price M.N."/>
            <person name="Wetmore K.M."/>
            <person name="Waters R.J."/>
            <person name="Callaghan M."/>
            <person name="Ray J."/>
            <person name="Liu H."/>
            <person name="Kuehl J.V."/>
            <person name="Melnyk R.A."/>
            <person name="Lamson J.S."/>
            <person name="Suh Y."/>
            <person name="Carlson H.K."/>
            <person name="Esquivel Z."/>
            <person name="Sadeeshkumar H."/>
            <person name="Chakraborty R."/>
            <person name="Zane G.M."/>
            <person name="Rubin B.E."/>
            <person name="Wall J.D."/>
            <person name="Visel A."/>
            <person name="Bristow J."/>
            <person name="Blow M.J."/>
            <person name="Arkin A.P."/>
            <person name="Deutschbauer A.M."/>
        </authorList>
    </citation>
    <scope>NUCLEOTIDE SEQUENCE [LARGE SCALE GENOMIC DNA]</scope>
    <source>
        <strain evidence="15 16">FW300-N2E2</strain>
    </source>
</reference>
<feature type="transmembrane region" description="Helical" evidence="12">
    <location>
        <begin position="214"/>
        <end position="238"/>
    </location>
</feature>
<evidence type="ECO:0000259" key="14">
    <source>
        <dbReference type="PROSITE" id="PS50885"/>
    </source>
</evidence>
<dbReference type="EMBL" id="CP015225">
    <property type="protein sequence ID" value="AMZ71297.1"/>
    <property type="molecule type" value="Genomic_DNA"/>
</dbReference>
<name>A0A165Z4E4_PSEFL</name>
<evidence type="ECO:0000256" key="1">
    <source>
        <dbReference type="ARBA" id="ARBA00004429"/>
    </source>
</evidence>
<dbReference type="PANTHER" id="PTHR32089">
    <property type="entry name" value="METHYL-ACCEPTING CHEMOTAXIS PROTEIN MCPB"/>
    <property type="match status" value="1"/>
</dbReference>
<keyword evidence="3" id="KW-0488">Methylation</keyword>
<dbReference type="GO" id="GO:0007165">
    <property type="term" value="P:signal transduction"/>
    <property type="evidence" value="ECO:0007669"/>
    <property type="project" value="UniProtKB-KW"/>
</dbReference>
<comment type="subcellular location">
    <subcellularLocation>
        <location evidence="1">Cell inner membrane</location>
        <topology evidence="1">Multi-pass membrane protein</topology>
    </subcellularLocation>
</comment>
<dbReference type="InterPro" id="IPR003122">
    <property type="entry name" value="Tar_rcpt_lig-bd"/>
</dbReference>
<evidence type="ECO:0000313" key="15">
    <source>
        <dbReference type="EMBL" id="AMZ71297.1"/>
    </source>
</evidence>
<evidence type="ECO:0000259" key="13">
    <source>
        <dbReference type="PROSITE" id="PS50111"/>
    </source>
</evidence>
<dbReference type="InterPro" id="IPR004090">
    <property type="entry name" value="Chemotax_Me-accpt_rcpt"/>
</dbReference>
<dbReference type="SMART" id="SM00283">
    <property type="entry name" value="MA"/>
    <property type="match status" value="1"/>
</dbReference>
<proteinExistence type="inferred from homology"/>
<dbReference type="Pfam" id="PF00672">
    <property type="entry name" value="HAMP"/>
    <property type="match status" value="1"/>
</dbReference>
<evidence type="ECO:0000256" key="7">
    <source>
        <dbReference type="ARBA" id="ARBA00022989"/>
    </source>
</evidence>
<feature type="domain" description="HAMP" evidence="14">
    <location>
        <begin position="235"/>
        <end position="288"/>
    </location>
</feature>
<dbReference type="Pfam" id="PF00015">
    <property type="entry name" value="MCPsignal"/>
    <property type="match status" value="1"/>
</dbReference>
<evidence type="ECO:0000256" key="2">
    <source>
        <dbReference type="ARBA" id="ARBA00022475"/>
    </source>
</evidence>
<keyword evidence="6 12" id="KW-0812">Transmembrane</keyword>
<evidence type="ECO:0000256" key="3">
    <source>
        <dbReference type="ARBA" id="ARBA00022481"/>
    </source>
</evidence>
<dbReference type="CDD" id="cd06225">
    <property type="entry name" value="HAMP"/>
    <property type="match status" value="1"/>
</dbReference>
<feature type="domain" description="Methyl-accepting transducer" evidence="13">
    <location>
        <begin position="293"/>
        <end position="529"/>
    </location>
</feature>
<protein>
    <recommendedName>
        <fullName evidence="17">Methyl-accepting chemotaxis protein</fullName>
    </recommendedName>
</protein>
<evidence type="ECO:0000256" key="9">
    <source>
        <dbReference type="ARBA" id="ARBA00023224"/>
    </source>
</evidence>
<dbReference type="GO" id="GO:0006935">
    <property type="term" value="P:chemotaxis"/>
    <property type="evidence" value="ECO:0007669"/>
    <property type="project" value="UniProtKB-KW"/>
</dbReference>
<dbReference type="InterPro" id="IPR003660">
    <property type="entry name" value="HAMP_dom"/>
</dbReference>
<accession>A0A165Z4E4</accession>
<evidence type="ECO:0000256" key="6">
    <source>
        <dbReference type="ARBA" id="ARBA00022692"/>
    </source>
</evidence>
<dbReference type="Gene3D" id="1.10.287.950">
    <property type="entry name" value="Methyl-accepting chemotaxis protein"/>
    <property type="match status" value="1"/>
</dbReference>
<dbReference type="PROSITE" id="PS50885">
    <property type="entry name" value="HAMP"/>
    <property type="match status" value="1"/>
</dbReference>
<dbReference type="FunFam" id="1.10.287.950:FF:000001">
    <property type="entry name" value="Methyl-accepting chemotaxis sensory transducer"/>
    <property type="match status" value="1"/>
</dbReference>
<dbReference type="Pfam" id="PF02203">
    <property type="entry name" value="TarH"/>
    <property type="match status" value="1"/>
</dbReference>
<evidence type="ECO:0000256" key="5">
    <source>
        <dbReference type="ARBA" id="ARBA00022519"/>
    </source>
</evidence>
<dbReference type="AlphaFoldDB" id="A0A165Z4E4"/>
<keyword evidence="2" id="KW-1003">Cell membrane</keyword>
<evidence type="ECO:0000313" key="16">
    <source>
        <dbReference type="Proteomes" id="UP000076083"/>
    </source>
</evidence>
<dbReference type="PRINTS" id="PR00260">
    <property type="entry name" value="CHEMTRNSDUCR"/>
</dbReference>
<dbReference type="PANTHER" id="PTHR32089:SF119">
    <property type="entry name" value="METHYL-ACCEPTING CHEMOTAXIS PROTEIN CTPL"/>
    <property type="match status" value="1"/>
</dbReference>
<keyword evidence="8 12" id="KW-0472">Membrane</keyword>
<evidence type="ECO:0000256" key="11">
    <source>
        <dbReference type="PROSITE-ProRule" id="PRU00284"/>
    </source>
</evidence>
<sequence length="565" mass="60294">MRNLSVRAKLYFLMFCFITSLAVVGTASRLGIHNAGHSMEEVSGALSAVDALASLRHARLISIAAMQEGASWRPEAFDSMSDKSDALAEAHDLFNDILTRHREALTQAELAFKAYDTQTKSSEELALWQEFSALRNEFQSADQVQTEICEALAQAKSWDDVHIRSLELVTNTLPWAAAIHASSEPLEKLLKLGVTDAAQAQAGGESVIATANRLIASVLGATMLILGILAALIVRSVVNPLHQLRSTFEQVRSSNDFSLRALNHGRDEVAQAASAFNALLERVQTALLEVMVGANRIDQTAQQTSTMAKQVAKSSVQQNEAATDIASAIEQMSASIGQINASTRDAHARAQDAAGAAGCGAQAISRTAEETDQVTRQVGRASETISALGNETDRITTIVEVIKAVAEQTNLLALNAAIEAARAGEQGRGFAVVADEVRQLAERTRTSAEEIRDMVSSMQASARQAVAEMAIVTSRTRESQALSENAAASMNEILQSASLVSEGISAVSQALIEQDRTTQIIAQRIEAVAQMSQENCSTGEHAAAVSRSLDGAAADLRQAINQFKV</sequence>